<evidence type="ECO:0000313" key="4">
    <source>
        <dbReference type="EMBL" id="KRO92941.1"/>
    </source>
</evidence>
<dbReference type="InterPro" id="IPR020081">
    <property type="entry name" value="SsrA-bd_prot_CS"/>
</dbReference>
<keyword evidence="2 3" id="KW-0694">RNA-binding</keyword>
<gene>
    <name evidence="3 4" type="primary">smpB</name>
    <name evidence="4" type="ORF">ABS24_06515</name>
</gene>
<dbReference type="HAMAP" id="MF_00023">
    <property type="entry name" value="SmpB"/>
    <property type="match status" value="1"/>
</dbReference>
<dbReference type="EMBL" id="LICA01000292">
    <property type="protein sequence ID" value="KRO92941.1"/>
    <property type="molecule type" value="Genomic_DNA"/>
</dbReference>
<protein>
    <recommendedName>
        <fullName evidence="3">SsrA-binding protein</fullName>
    </recommendedName>
    <alternativeName>
        <fullName evidence="3">Small protein B</fullName>
    </alternativeName>
</protein>
<dbReference type="PANTHER" id="PTHR30308:SF2">
    <property type="entry name" value="SSRA-BINDING PROTEIN"/>
    <property type="match status" value="1"/>
</dbReference>
<dbReference type="AlphaFoldDB" id="A0A0R2U805"/>
<evidence type="ECO:0000256" key="3">
    <source>
        <dbReference type="HAMAP-Rule" id="MF_00023"/>
    </source>
</evidence>
<comment type="caution">
    <text evidence="4">The sequence shown here is derived from an EMBL/GenBank/DDBJ whole genome shotgun (WGS) entry which is preliminary data.</text>
</comment>
<dbReference type="Pfam" id="PF01668">
    <property type="entry name" value="SmpB"/>
    <property type="match status" value="1"/>
</dbReference>
<dbReference type="GO" id="GO:0003723">
    <property type="term" value="F:RNA binding"/>
    <property type="evidence" value="ECO:0007669"/>
    <property type="project" value="UniProtKB-UniRule"/>
</dbReference>
<proteinExistence type="inferred from homology"/>
<comment type="similarity">
    <text evidence="3">Belongs to the SmpB family.</text>
</comment>
<dbReference type="SUPFAM" id="SSF74982">
    <property type="entry name" value="Small protein B (SmpB)"/>
    <property type="match status" value="1"/>
</dbReference>
<dbReference type="GO" id="GO:0070929">
    <property type="term" value="P:trans-translation"/>
    <property type="evidence" value="ECO:0007669"/>
    <property type="project" value="UniProtKB-UniRule"/>
</dbReference>
<dbReference type="InterPro" id="IPR023620">
    <property type="entry name" value="SmpB"/>
</dbReference>
<dbReference type="InterPro" id="IPR000037">
    <property type="entry name" value="SsrA-bd_prot"/>
</dbReference>
<dbReference type="NCBIfam" id="NF003843">
    <property type="entry name" value="PRK05422.1"/>
    <property type="match status" value="1"/>
</dbReference>
<comment type="subcellular location">
    <subcellularLocation>
        <location evidence="3">Cytoplasm</location>
    </subcellularLocation>
    <text evidence="3">The tmRNA-SmpB complex associates with stalled 70S ribosomes.</text>
</comment>
<accession>A0A0R2U805</accession>
<dbReference type="Proteomes" id="UP000051213">
    <property type="component" value="Unassembled WGS sequence"/>
</dbReference>
<keyword evidence="1 3" id="KW-0963">Cytoplasm</keyword>
<evidence type="ECO:0000256" key="1">
    <source>
        <dbReference type="ARBA" id="ARBA00022490"/>
    </source>
</evidence>
<dbReference type="GO" id="GO:0070930">
    <property type="term" value="P:trans-translation-dependent protein tagging"/>
    <property type="evidence" value="ECO:0007669"/>
    <property type="project" value="TreeGrafter"/>
</dbReference>
<reference evidence="4 5" key="1">
    <citation type="submission" date="2015-10" db="EMBL/GenBank/DDBJ databases">
        <title>Metagenome-Assembled Genomes uncover a global brackish microbiome.</title>
        <authorList>
            <person name="Hugerth L.W."/>
            <person name="Larsson J."/>
            <person name="Alneberg J."/>
            <person name="Lindh M.V."/>
            <person name="Legrand C."/>
            <person name="Pinhassi J."/>
            <person name="Andersson A.F."/>
        </authorList>
    </citation>
    <scope>NUCLEOTIDE SEQUENCE [LARGE SCALE GENOMIC DNA]</scope>
    <source>
        <strain evidence="4">BACL26 MAG-121220-bin70</strain>
    </source>
</reference>
<dbReference type="PROSITE" id="PS01317">
    <property type="entry name" value="SSRP"/>
    <property type="match status" value="1"/>
</dbReference>
<dbReference type="Gene3D" id="2.40.280.10">
    <property type="match status" value="1"/>
</dbReference>
<comment type="function">
    <text evidence="3">Required for rescue of stalled ribosomes mediated by trans-translation. Binds to transfer-messenger RNA (tmRNA), required for stable association of tmRNA with ribosomes. tmRNA and SmpB together mimic tRNA shape, replacing the anticodon stem-loop with SmpB. tmRNA is encoded by the ssrA gene; the 2 termini fold to resemble tRNA(Ala) and it encodes a 'tag peptide', a short internal open reading frame. During trans-translation Ala-aminoacylated tmRNA acts like a tRNA, entering the A-site of stalled ribosomes, displacing the stalled mRNA. The ribosome then switches to translate the ORF on the tmRNA; the nascent peptide is terminated with the 'tag peptide' encoded by the tmRNA and targeted for degradation. The ribosome is freed to recommence translation, which seems to be the essential function of trans-translation.</text>
</comment>
<dbReference type="PANTHER" id="PTHR30308">
    <property type="entry name" value="TMRNA-BINDING COMPONENT OF TRANS-TRANSLATION TAGGING COMPLEX"/>
    <property type="match status" value="1"/>
</dbReference>
<dbReference type="GO" id="GO:0005829">
    <property type="term" value="C:cytosol"/>
    <property type="evidence" value="ECO:0007669"/>
    <property type="project" value="TreeGrafter"/>
</dbReference>
<evidence type="ECO:0000313" key="5">
    <source>
        <dbReference type="Proteomes" id="UP000051213"/>
    </source>
</evidence>
<sequence>MTKKKPKQQSNTIALNRKVKHDYFIEEKFEAGLVLLGWEVKSLRESKVNLTDTYVFIKNGEAWLIGTNITPLLSASTHYVTDAKRTRKLLLNHRELQKLEEGVNQKGHTAVCTALYWKNHLIKCEIALAKGKATYDKRMDDKERDWDRQKQRLMRHSG</sequence>
<organism evidence="4 5">
    <name type="scientific">SAR92 bacterium BACL26 MAG-121220-bin70</name>
    <dbReference type="NCBI Taxonomy" id="1655626"/>
    <lineage>
        <taxon>Bacteria</taxon>
        <taxon>Pseudomonadati</taxon>
        <taxon>Pseudomonadota</taxon>
        <taxon>Gammaproteobacteria</taxon>
        <taxon>Cellvibrionales</taxon>
        <taxon>Porticoccaceae</taxon>
        <taxon>SAR92 clade</taxon>
    </lineage>
</organism>
<dbReference type="CDD" id="cd09294">
    <property type="entry name" value="SmpB"/>
    <property type="match status" value="1"/>
</dbReference>
<name>A0A0R2U805_9GAMM</name>
<dbReference type="NCBIfam" id="TIGR00086">
    <property type="entry name" value="smpB"/>
    <property type="match status" value="1"/>
</dbReference>
<evidence type="ECO:0000256" key="2">
    <source>
        <dbReference type="ARBA" id="ARBA00022884"/>
    </source>
</evidence>